<dbReference type="AlphaFoldDB" id="M3ZTF2"/>
<protein>
    <submittedName>
        <fullName evidence="4">Suppressor APC domain containing 2</fullName>
    </submittedName>
</protein>
<evidence type="ECO:0000313" key="4">
    <source>
        <dbReference type="Ensembl" id="ENSXMAP00000005495.2"/>
    </source>
</evidence>
<dbReference type="Ensembl" id="ENSXMAT00000005501.2">
    <property type="protein sequence ID" value="ENSXMAP00000005495.2"/>
    <property type="gene ID" value="ENSXMAG00000005483.2"/>
</dbReference>
<dbReference type="HOGENOM" id="CLU_024930_0_0_1"/>
<evidence type="ECO:0000313" key="5">
    <source>
        <dbReference type="Proteomes" id="UP000002852"/>
    </source>
</evidence>
<dbReference type="InterPro" id="IPR026828">
    <property type="entry name" value="SAPC2_1/2"/>
</dbReference>
<evidence type="ECO:0000256" key="1">
    <source>
        <dbReference type="SAM" id="Coils"/>
    </source>
</evidence>
<reference evidence="4" key="3">
    <citation type="submission" date="2025-08" db="UniProtKB">
        <authorList>
            <consortium name="Ensembl"/>
        </authorList>
    </citation>
    <scope>IDENTIFICATION</scope>
    <source>
        <strain evidence="4">JP 163 A</strain>
    </source>
</reference>
<keyword evidence="5" id="KW-1185">Reference proteome</keyword>
<reference evidence="5" key="2">
    <citation type="journal article" date="2013" name="Nat. Genet.">
        <title>The genome of the platyfish, Xiphophorus maculatus, provides insights into evolutionary adaptation and several complex traits.</title>
        <authorList>
            <person name="Schartl M."/>
            <person name="Walter R.B."/>
            <person name="Shen Y."/>
            <person name="Garcia T."/>
            <person name="Catchen J."/>
            <person name="Amores A."/>
            <person name="Braasch I."/>
            <person name="Chalopin D."/>
            <person name="Volff J.N."/>
            <person name="Lesch K.P."/>
            <person name="Bisazza A."/>
            <person name="Minx P."/>
            <person name="Hillier L."/>
            <person name="Wilson R.K."/>
            <person name="Fuerstenberg S."/>
            <person name="Boore J."/>
            <person name="Searle S."/>
            <person name="Postlethwait J.H."/>
            <person name="Warren W.C."/>
        </authorList>
    </citation>
    <scope>NUCLEOTIDE SEQUENCE [LARGE SCALE GENOMIC DNA]</scope>
    <source>
        <strain evidence="5">JP 163 A</strain>
    </source>
</reference>
<feature type="coiled-coil region" evidence="1">
    <location>
        <begin position="344"/>
        <end position="385"/>
    </location>
</feature>
<dbReference type="Gene3D" id="1.10.287.450">
    <property type="entry name" value="Helix hairpin bin"/>
    <property type="match status" value="1"/>
</dbReference>
<dbReference type="Pfam" id="PF11414">
    <property type="entry name" value="Suppressor_APC"/>
    <property type="match status" value="1"/>
</dbReference>
<dbReference type="InterPro" id="IPR057953">
    <property type="entry name" value="SAPC2_N"/>
</dbReference>
<feature type="region of interest" description="Disordered" evidence="2">
    <location>
        <begin position="204"/>
        <end position="238"/>
    </location>
</feature>
<evidence type="ECO:0000259" key="3">
    <source>
        <dbReference type="Pfam" id="PF25825"/>
    </source>
</evidence>
<reference evidence="4" key="4">
    <citation type="submission" date="2025-09" db="UniProtKB">
        <authorList>
            <consortium name="Ensembl"/>
        </authorList>
    </citation>
    <scope>IDENTIFICATION</scope>
    <source>
        <strain evidence="4">JP 163 A</strain>
    </source>
</reference>
<name>M3ZTF2_XIPMA</name>
<dbReference type="PANTHER" id="PTHR14907">
    <property type="entry name" value="FI14130P"/>
    <property type="match status" value="1"/>
</dbReference>
<feature type="domain" description="Suppressor APC" evidence="3">
    <location>
        <begin position="48"/>
        <end position="122"/>
    </location>
</feature>
<dbReference type="PANTHER" id="PTHR14907:SF2">
    <property type="entry name" value="SUPPRESSOR APC DOMAIN-CONTAINING PROTEIN 2"/>
    <property type="match status" value="1"/>
</dbReference>
<organism evidence="4 5">
    <name type="scientific">Xiphophorus maculatus</name>
    <name type="common">Southern platyfish</name>
    <name type="synonym">Platypoecilus maculatus</name>
    <dbReference type="NCBI Taxonomy" id="8083"/>
    <lineage>
        <taxon>Eukaryota</taxon>
        <taxon>Metazoa</taxon>
        <taxon>Chordata</taxon>
        <taxon>Craniata</taxon>
        <taxon>Vertebrata</taxon>
        <taxon>Euteleostomi</taxon>
        <taxon>Actinopterygii</taxon>
        <taxon>Neopterygii</taxon>
        <taxon>Teleostei</taxon>
        <taxon>Neoteleostei</taxon>
        <taxon>Acanthomorphata</taxon>
        <taxon>Ovalentaria</taxon>
        <taxon>Atherinomorphae</taxon>
        <taxon>Cyprinodontiformes</taxon>
        <taxon>Poeciliidae</taxon>
        <taxon>Poeciliinae</taxon>
        <taxon>Xiphophorus</taxon>
    </lineage>
</organism>
<evidence type="ECO:0000256" key="2">
    <source>
        <dbReference type="SAM" id="MobiDB-lite"/>
    </source>
</evidence>
<proteinExistence type="predicted"/>
<feature type="compositionally biased region" description="Polar residues" evidence="2">
    <location>
        <begin position="151"/>
        <end position="165"/>
    </location>
</feature>
<reference evidence="5" key="1">
    <citation type="submission" date="2012-01" db="EMBL/GenBank/DDBJ databases">
        <authorList>
            <person name="Walter R."/>
            <person name="Schartl M."/>
            <person name="Warren W."/>
        </authorList>
    </citation>
    <scope>NUCLEOTIDE SEQUENCE [LARGE SCALE GENOMIC DNA]</scope>
    <source>
        <strain evidence="5">JP 163 A</strain>
    </source>
</reference>
<dbReference type="GeneTree" id="ENSGT00940000167039"/>
<accession>M3ZTF2</accession>
<feature type="compositionally biased region" description="Polar residues" evidence="2">
    <location>
        <begin position="212"/>
        <end position="223"/>
    </location>
</feature>
<feature type="region of interest" description="Disordered" evidence="2">
    <location>
        <begin position="144"/>
        <end position="179"/>
    </location>
</feature>
<dbReference type="Pfam" id="PF25825">
    <property type="entry name" value="SAPC2_N"/>
    <property type="match status" value="1"/>
</dbReference>
<sequence>MALIASDLNGTAAIYGRVGSRKDVIQVPVDGFKANKMQPKETEYTTDGLPKAFLHSLRTLFDILDDDRRGYVHISEIESRWQGAGTRELPGGVLSCLRRVTPPHGCLTFERFVAGLRYSMLNPENSSHFKAQVAVHPVGPRVESKVRPLGNVTNTQPHRASSLQSRARPEEGTGFPACGQARYGAGFQRSGRSVERIPVSPEDLCVTKSGLPRSQSESATGLTSGSRRHGRSREEHRRHTISNGVDYGMLKQMKELEQEKDSLLSGLEVVERAREWYQGQIHNVTERQRQVGQNASPSRMNVLIPKLQEVNRCLNDLLSCSGMVSTAVLSANSQPPAPAPPQAIQRLKDQNRLLTQEVTEKSERITQLEQEKSALIKQLFEARARSAHDASTMDSTFI</sequence>
<keyword evidence="1" id="KW-0175">Coiled coil</keyword>
<dbReference type="Proteomes" id="UP000002852">
    <property type="component" value="Unassembled WGS sequence"/>
</dbReference>
<dbReference type="eggNOG" id="ENOG502QUJT">
    <property type="taxonomic scope" value="Eukaryota"/>
</dbReference>